<evidence type="ECO:0000313" key="3">
    <source>
        <dbReference type="EMBL" id="KAJ3985040.1"/>
    </source>
</evidence>
<name>A0AA38Q1F5_9AGAR</name>
<dbReference type="AlphaFoldDB" id="A0AA38Q1F5"/>
<gene>
    <name evidence="3" type="ORF">F5890DRAFT_1439879</name>
</gene>
<evidence type="ECO:0000256" key="1">
    <source>
        <dbReference type="SAM" id="MobiDB-lite"/>
    </source>
</evidence>
<dbReference type="Pfam" id="PF17667">
    <property type="entry name" value="Pkinase_fungal"/>
    <property type="match status" value="1"/>
</dbReference>
<dbReference type="SUPFAM" id="SSF56112">
    <property type="entry name" value="Protein kinase-like (PK-like)"/>
    <property type="match status" value="1"/>
</dbReference>
<sequence>MTQGIRARKCESFRKRHRLSIAIFLLHSQNFVKKFPVHLHDMSTSGHGIAIQATHKSTQSSTTTLPTTTPLSKESPLRFRALDSIKYRLGGTNTRRNVVMSELREQVPEVPLDWYFEHLLPPLPAGIDTEEIVASLKESGALTDNSWAAIVEHPRLDKRHEDEVYGGLEQIFEHIVNAATTQNPELEQQFALKLTPGVNATSERDSTTKPDGHFMSLAEAARLARADEKPTIYNVWGSQEFKKDNEGVTHSMDKCVSQLVYDMQQIMALDPCRRFTFGTSIMNRSFRLWFCSRGAFLTAKPFDFMSEPEKVVRVFLSFAFASRTDAGWDPSMTCILPASPTGKRQYKIKVEDKTYITTRILSDYAADSPIGRATRVWLVKDEDGLSDSRYVLKDVWVDSERQTEDEIRSALLKDVDEKCGSDARAIVERHLLTPVASEKLHVGTIIDDTTQLIMRGGSIPKNLDHLKLVVPQLSGSSTRSQVSTTENPADAVFSGTRARYLRYGDTARHAPRVTSRFHYRIVFLECATTMYDEKHFGNILDALADVTEALRWIHKSHWVHRDISGGNVYWYDCKAQGSEGENRGLLGDLEFAKVRKPGSTHEVRTGTFNFMASEVIAGRYLFRPAFNLDLFKNPTQFLAADRIRARLPFAFNPLHDMESIWWILIYLLYFNDDKQNVADADLADARASKALALFNQDGLTLDRQQFLRDYQELTVEEFRLPPSFQFVIAIAGAIAARLHVAYCVYEADLSTVDEESFEIHEYVIEALRLGRTNPQVNSIELAGVTRTQKRKMDEVESCRDDDTSNKKKARKNI</sequence>
<feature type="domain" description="Fungal-type protein kinase" evidence="2">
    <location>
        <begin position="210"/>
        <end position="667"/>
    </location>
</feature>
<dbReference type="InterPro" id="IPR040976">
    <property type="entry name" value="Pkinase_fungal"/>
</dbReference>
<feature type="compositionally biased region" description="Basic and acidic residues" evidence="1">
    <location>
        <begin position="792"/>
        <end position="805"/>
    </location>
</feature>
<accession>A0AA38Q1F5</accession>
<organism evidence="3 4">
    <name type="scientific">Lentinula detonsa</name>
    <dbReference type="NCBI Taxonomy" id="2804962"/>
    <lineage>
        <taxon>Eukaryota</taxon>
        <taxon>Fungi</taxon>
        <taxon>Dikarya</taxon>
        <taxon>Basidiomycota</taxon>
        <taxon>Agaricomycotina</taxon>
        <taxon>Agaricomycetes</taxon>
        <taxon>Agaricomycetidae</taxon>
        <taxon>Agaricales</taxon>
        <taxon>Marasmiineae</taxon>
        <taxon>Omphalotaceae</taxon>
        <taxon>Lentinula</taxon>
    </lineage>
</organism>
<dbReference type="EMBL" id="MU801972">
    <property type="protein sequence ID" value="KAJ3985040.1"/>
    <property type="molecule type" value="Genomic_DNA"/>
</dbReference>
<dbReference type="Proteomes" id="UP001163850">
    <property type="component" value="Unassembled WGS sequence"/>
</dbReference>
<dbReference type="Gene3D" id="1.10.510.10">
    <property type="entry name" value="Transferase(Phosphotransferase) domain 1"/>
    <property type="match status" value="1"/>
</dbReference>
<feature type="region of interest" description="Disordered" evidence="1">
    <location>
        <begin position="792"/>
        <end position="813"/>
    </location>
</feature>
<dbReference type="PANTHER" id="PTHR38248">
    <property type="entry name" value="FUNK1 6"/>
    <property type="match status" value="1"/>
</dbReference>
<feature type="non-terminal residue" evidence="3">
    <location>
        <position position="1"/>
    </location>
</feature>
<reference evidence="3" key="1">
    <citation type="submission" date="2022-08" db="EMBL/GenBank/DDBJ databases">
        <authorList>
            <consortium name="DOE Joint Genome Institute"/>
            <person name="Min B."/>
            <person name="Riley R."/>
            <person name="Sierra-Patev S."/>
            <person name="Naranjo-Ortiz M."/>
            <person name="Looney B."/>
            <person name="Konkel Z."/>
            <person name="Slot J.C."/>
            <person name="Sakamoto Y."/>
            <person name="Steenwyk J.L."/>
            <person name="Rokas A."/>
            <person name="Carro J."/>
            <person name="Camarero S."/>
            <person name="Ferreira P."/>
            <person name="Molpeceres G."/>
            <person name="Ruiz-Duenas F.J."/>
            <person name="Serrano A."/>
            <person name="Henrissat B."/>
            <person name="Drula E."/>
            <person name="Hughes K.W."/>
            <person name="Mata J.L."/>
            <person name="Ishikawa N.K."/>
            <person name="Vargas-Isla R."/>
            <person name="Ushijima S."/>
            <person name="Smith C.A."/>
            <person name="Ahrendt S."/>
            <person name="Andreopoulos W."/>
            <person name="He G."/>
            <person name="Labutti K."/>
            <person name="Lipzen A."/>
            <person name="Ng V."/>
            <person name="Sandor L."/>
            <person name="Barry K."/>
            <person name="Martinez A.T."/>
            <person name="Xiao Y."/>
            <person name="Gibbons J.G."/>
            <person name="Terashima K."/>
            <person name="Hibbett D.S."/>
            <person name="Grigoriev I.V."/>
        </authorList>
    </citation>
    <scope>NUCLEOTIDE SEQUENCE</scope>
    <source>
        <strain evidence="3">TFB7829</strain>
    </source>
</reference>
<evidence type="ECO:0000313" key="4">
    <source>
        <dbReference type="Proteomes" id="UP001163850"/>
    </source>
</evidence>
<dbReference type="InterPro" id="IPR011009">
    <property type="entry name" value="Kinase-like_dom_sf"/>
</dbReference>
<dbReference type="PANTHER" id="PTHR38248:SF2">
    <property type="entry name" value="FUNK1 11"/>
    <property type="match status" value="1"/>
</dbReference>
<evidence type="ECO:0000259" key="2">
    <source>
        <dbReference type="Pfam" id="PF17667"/>
    </source>
</evidence>
<proteinExistence type="predicted"/>
<protein>
    <recommendedName>
        <fullName evidence="2">Fungal-type protein kinase domain-containing protein</fullName>
    </recommendedName>
</protein>
<comment type="caution">
    <text evidence="3">The sequence shown here is derived from an EMBL/GenBank/DDBJ whole genome shotgun (WGS) entry which is preliminary data.</text>
</comment>